<keyword evidence="1" id="KW-0723">Serine/threonine-protein kinase</keyword>
<keyword evidence="5" id="KW-1185">Reference proteome</keyword>
<reference evidence="4 5" key="1">
    <citation type="submission" date="2019-07" db="EMBL/GenBank/DDBJ databases">
        <title>R&amp;d 2014.</title>
        <authorList>
            <person name="Klenk H.-P."/>
        </authorList>
    </citation>
    <scope>NUCLEOTIDE SEQUENCE [LARGE SCALE GENOMIC DNA]</scope>
    <source>
        <strain evidence="4 5">DSM 45764</strain>
    </source>
</reference>
<keyword evidence="1" id="KW-0808">Transferase</keyword>
<organism evidence="4 5">
    <name type="scientific">Modestobacter roseus</name>
    <dbReference type="NCBI Taxonomy" id="1181884"/>
    <lineage>
        <taxon>Bacteria</taxon>
        <taxon>Bacillati</taxon>
        <taxon>Actinomycetota</taxon>
        <taxon>Actinomycetes</taxon>
        <taxon>Geodermatophilales</taxon>
        <taxon>Geodermatophilaceae</taxon>
        <taxon>Modestobacter</taxon>
    </lineage>
</organism>
<dbReference type="RefSeq" id="WP_153360057.1">
    <property type="nucleotide sequence ID" value="NZ_ML762491.1"/>
</dbReference>
<dbReference type="PANTHER" id="PTHR35526">
    <property type="entry name" value="ANTI-SIGMA-F FACTOR RSBW-RELATED"/>
    <property type="match status" value="1"/>
</dbReference>
<dbReference type="Gene3D" id="3.30.565.10">
    <property type="entry name" value="Histidine kinase-like ATPase, C-terminal domain"/>
    <property type="match status" value="1"/>
</dbReference>
<dbReference type="InterPro" id="IPR050267">
    <property type="entry name" value="Anti-sigma-factor_SerPK"/>
</dbReference>
<dbReference type="AlphaFoldDB" id="A0A562IN52"/>
<accession>A0A562IN52</accession>
<keyword evidence="1" id="KW-0418">Kinase</keyword>
<evidence type="ECO:0000313" key="4">
    <source>
        <dbReference type="EMBL" id="TWH72014.1"/>
    </source>
</evidence>
<dbReference type="Pfam" id="PF14417">
    <property type="entry name" value="MEDS"/>
    <property type="match status" value="1"/>
</dbReference>
<dbReference type="EMBL" id="VLKF01000001">
    <property type="protein sequence ID" value="TWH72014.1"/>
    <property type="molecule type" value="Genomic_DNA"/>
</dbReference>
<evidence type="ECO:0000256" key="1">
    <source>
        <dbReference type="ARBA" id="ARBA00022527"/>
    </source>
</evidence>
<dbReference type="CDD" id="cd16936">
    <property type="entry name" value="HATPase_RsbW-like"/>
    <property type="match status" value="1"/>
</dbReference>
<dbReference type="InterPro" id="IPR025847">
    <property type="entry name" value="MEDS_domain"/>
</dbReference>
<proteinExistence type="predicted"/>
<dbReference type="Pfam" id="PF13581">
    <property type="entry name" value="HATPase_c_2"/>
    <property type="match status" value="1"/>
</dbReference>
<dbReference type="Proteomes" id="UP000321490">
    <property type="component" value="Unassembled WGS sequence"/>
</dbReference>
<dbReference type="InterPro" id="IPR036890">
    <property type="entry name" value="HATPase_C_sf"/>
</dbReference>
<dbReference type="InterPro" id="IPR047718">
    <property type="entry name" value="RsbA-like_anti_sig"/>
</dbReference>
<protein>
    <submittedName>
        <fullName evidence="4">Anti-sigma regulatory factor (Ser/Thr protein kinase)</fullName>
    </submittedName>
</protein>
<feature type="domain" description="Histidine kinase/HSP90-like ATPase" evidence="2">
    <location>
        <begin position="210"/>
        <end position="319"/>
    </location>
</feature>
<evidence type="ECO:0000259" key="3">
    <source>
        <dbReference type="Pfam" id="PF14417"/>
    </source>
</evidence>
<feature type="domain" description="MEDS" evidence="3">
    <location>
        <begin position="18"/>
        <end position="162"/>
    </location>
</feature>
<dbReference type="InterPro" id="IPR003594">
    <property type="entry name" value="HATPase_dom"/>
</dbReference>
<dbReference type="SUPFAM" id="SSF55874">
    <property type="entry name" value="ATPase domain of HSP90 chaperone/DNA topoisomerase II/histidine kinase"/>
    <property type="match status" value="1"/>
</dbReference>
<dbReference type="GO" id="GO:0004674">
    <property type="term" value="F:protein serine/threonine kinase activity"/>
    <property type="evidence" value="ECO:0007669"/>
    <property type="project" value="UniProtKB-KW"/>
</dbReference>
<dbReference type="NCBIfam" id="NF041045">
    <property type="entry name" value="RsbA_anti_sig"/>
    <property type="match status" value="1"/>
</dbReference>
<dbReference type="PANTHER" id="PTHR35526:SF3">
    <property type="entry name" value="ANTI-SIGMA-F FACTOR RSBW"/>
    <property type="match status" value="1"/>
</dbReference>
<dbReference type="OrthoDB" id="4088450at2"/>
<evidence type="ECO:0000313" key="5">
    <source>
        <dbReference type="Proteomes" id="UP000321490"/>
    </source>
</evidence>
<comment type="caution">
    <text evidence="4">The sequence shown here is derived from an EMBL/GenBank/DDBJ whole genome shotgun (WGS) entry which is preliminary data.</text>
</comment>
<name>A0A562IN52_9ACTN</name>
<gene>
    <name evidence="4" type="ORF">JD78_00517</name>
</gene>
<sequence>MTVSAAGLAAPASGGPLHDVAFADSAAGLVEVALPFAREGLAAGDPVVVVTGEPVADALRAALGQPPGLTFLDQRDVYGRRTPATLTAFRKLVAGAELPPGRRLRVIAEIAGGPGDRDWLEWQRYEAVVEHALAGCPVWFLCLQDTGELPAQVVRWAHCTHRHVHAARGRRPNPEFQAAEQLLAQLPVPTEPLQAAPPLLSADGVTRPGAVRHALVPLLAGLDRSPDATDDLLLAIDELVTNALVHGRPPADVRVWADGGTVVCTVSDGGTGPGDPFAGYGPAHGEDLSRGGMGLWLARQLCDHVDIWTDERGVTVRVTTELPAR</sequence>
<evidence type="ECO:0000259" key="2">
    <source>
        <dbReference type="Pfam" id="PF13581"/>
    </source>
</evidence>